<feature type="transmembrane region" description="Helical" evidence="7">
    <location>
        <begin position="333"/>
        <end position="353"/>
    </location>
</feature>
<feature type="transmembrane region" description="Helical" evidence="7">
    <location>
        <begin position="282"/>
        <end position="301"/>
    </location>
</feature>
<comment type="subcellular location">
    <subcellularLocation>
        <location evidence="1 7">Cell membrane</location>
        <topology evidence="1 7">Multi-pass membrane protein</topology>
    </subcellularLocation>
</comment>
<feature type="domain" description="ABC transmembrane type-1" evidence="9">
    <location>
        <begin position="105"/>
        <end position="354"/>
    </location>
</feature>
<dbReference type="EMBL" id="QXGK01000016">
    <property type="protein sequence ID" value="RSX54626.1"/>
    <property type="molecule type" value="Genomic_DNA"/>
</dbReference>
<feature type="transmembrane region" description="Helical" evidence="7">
    <location>
        <begin position="109"/>
        <end position="131"/>
    </location>
</feature>
<feature type="transmembrane region" description="Helical" evidence="7">
    <location>
        <begin position="227"/>
        <end position="252"/>
    </location>
</feature>
<evidence type="ECO:0000256" key="6">
    <source>
        <dbReference type="ARBA" id="ARBA00023136"/>
    </source>
</evidence>
<dbReference type="PANTHER" id="PTHR30193:SF37">
    <property type="entry name" value="INNER MEMBRANE ABC TRANSPORTER PERMEASE PROTEIN YCJO"/>
    <property type="match status" value="1"/>
</dbReference>
<feature type="transmembrane region" description="Helical" evidence="7">
    <location>
        <begin position="36"/>
        <end position="63"/>
    </location>
</feature>
<feature type="region of interest" description="Disordered" evidence="8">
    <location>
        <begin position="1"/>
        <end position="29"/>
    </location>
</feature>
<evidence type="ECO:0000256" key="4">
    <source>
        <dbReference type="ARBA" id="ARBA00022692"/>
    </source>
</evidence>
<dbReference type="InterPro" id="IPR051393">
    <property type="entry name" value="ABC_transporter_permease"/>
</dbReference>
<dbReference type="RefSeq" id="WP_125968749.1">
    <property type="nucleotide sequence ID" value="NZ_QXGK01000016.1"/>
</dbReference>
<evidence type="ECO:0000256" key="5">
    <source>
        <dbReference type="ARBA" id="ARBA00022989"/>
    </source>
</evidence>
<feature type="compositionally biased region" description="Basic residues" evidence="8">
    <location>
        <begin position="15"/>
        <end position="29"/>
    </location>
</feature>
<feature type="region of interest" description="Disordered" evidence="8">
    <location>
        <begin position="392"/>
        <end position="414"/>
    </location>
</feature>
<dbReference type="InterPro" id="IPR035906">
    <property type="entry name" value="MetI-like_sf"/>
</dbReference>
<evidence type="ECO:0000313" key="10">
    <source>
        <dbReference type="EMBL" id="RSX54626.1"/>
    </source>
</evidence>
<keyword evidence="11" id="KW-1185">Reference proteome</keyword>
<reference evidence="10 11" key="1">
    <citation type="submission" date="2018-09" db="EMBL/GenBank/DDBJ databases">
        <title>Characterization of the phylogenetic diversity of five novel species belonging to the genus Bifidobacterium.</title>
        <authorList>
            <person name="Lugli G.A."/>
            <person name="Duranti S."/>
            <person name="Milani C."/>
        </authorList>
    </citation>
    <scope>NUCLEOTIDE SEQUENCE [LARGE SCALE GENOMIC DNA]</scope>
    <source>
        <strain evidence="10 11">2033B</strain>
    </source>
</reference>
<organism evidence="10 11">
    <name type="scientific">Bifidobacterium samirii</name>
    <dbReference type="NCBI Taxonomy" id="2306974"/>
    <lineage>
        <taxon>Bacteria</taxon>
        <taxon>Bacillati</taxon>
        <taxon>Actinomycetota</taxon>
        <taxon>Actinomycetes</taxon>
        <taxon>Bifidobacteriales</taxon>
        <taxon>Bifidobacteriaceae</taxon>
        <taxon>Bifidobacterium</taxon>
    </lineage>
</organism>
<sequence length="414" mass="45424">MGSETSETKNAAARPPRRKTSRPSAPRRRVNRGEELSGWLFCLPMILILGVFLFVPIVMALWVSVSDWAGRGTPFGASVNFVGLKNYADVLVEPGLAQSDFGTAIRNNAWYTLLVIPLQTLLSLLLAVLLNRRILKARGFFRTAFYFPSVTSSVAITVLWLFLFNSSGTINAVLGWFGINGPNWFNDPRGLVHLLLARFGVTEGPAALTSNGFLGVSWWDWLSGPSVAMFAIILMVVFTTSGTYMLMFIAALQTIGEATEEAAIMDGANAWQRLWKVTVPQLKPTIFTVITLGIIGTWQVFDQIYTGTQGAPSKTTLTPAYLSYSAAFSSQEWGRGAAISFVLFFIIIAMTWAQRQIMKDRKLSRRRRADYDAMKAEARAMSRAEVMSLGARKTAAGATADRAAARTTTAGKES</sequence>
<keyword evidence="6 7" id="KW-0472">Membrane</keyword>
<comment type="caution">
    <text evidence="10">The sequence shown here is derived from an EMBL/GenBank/DDBJ whole genome shotgun (WGS) entry which is preliminary data.</text>
</comment>
<dbReference type="Gene3D" id="1.10.3720.10">
    <property type="entry name" value="MetI-like"/>
    <property type="match status" value="1"/>
</dbReference>
<dbReference type="SUPFAM" id="SSF161098">
    <property type="entry name" value="MetI-like"/>
    <property type="match status" value="1"/>
</dbReference>
<comment type="similarity">
    <text evidence="7">Belongs to the binding-protein-dependent transport system permease family.</text>
</comment>
<dbReference type="OrthoDB" id="9805974at2"/>
<keyword evidence="5 7" id="KW-1133">Transmembrane helix</keyword>
<name>A0A430FP79_9BIFI</name>
<keyword evidence="3" id="KW-1003">Cell membrane</keyword>
<accession>A0A430FP79</accession>
<dbReference type="PROSITE" id="PS50928">
    <property type="entry name" value="ABC_TM1"/>
    <property type="match status" value="1"/>
</dbReference>
<gene>
    <name evidence="10" type="ORF">D2E24_1486</name>
</gene>
<evidence type="ECO:0000256" key="1">
    <source>
        <dbReference type="ARBA" id="ARBA00004651"/>
    </source>
</evidence>
<keyword evidence="4 7" id="KW-0812">Transmembrane</keyword>
<protein>
    <submittedName>
        <fullName evidence="10">ABC transporter permease</fullName>
    </submittedName>
</protein>
<proteinExistence type="inferred from homology"/>
<evidence type="ECO:0000256" key="3">
    <source>
        <dbReference type="ARBA" id="ARBA00022475"/>
    </source>
</evidence>
<dbReference type="GO" id="GO:0055085">
    <property type="term" value="P:transmembrane transport"/>
    <property type="evidence" value="ECO:0007669"/>
    <property type="project" value="InterPro"/>
</dbReference>
<dbReference type="Proteomes" id="UP000287470">
    <property type="component" value="Unassembled WGS sequence"/>
</dbReference>
<evidence type="ECO:0000256" key="8">
    <source>
        <dbReference type="SAM" id="MobiDB-lite"/>
    </source>
</evidence>
<evidence type="ECO:0000256" key="2">
    <source>
        <dbReference type="ARBA" id="ARBA00022448"/>
    </source>
</evidence>
<evidence type="ECO:0000313" key="11">
    <source>
        <dbReference type="Proteomes" id="UP000287470"/>
    </source>
</evidence>
<dbReference type="PANTHER" id="PTHR30193">
    <property type="entry name" value="ABC TRANSPORTER PERMEASE PROTEIN"/>
    <property type="match status" value="1"/>
</dbReference>
<dbReference type="InterPro" id="IPR000515">
    <property type="entry name" value="MetI-like"/>
</dbReference>
<evidence type="ECO:0000259" key="9">
    <source>
        <dbReference type="PROSITE" id="PS50928"/>
    </source>
</evidence>
<feature type="transmembrane region" description="Helical" evidence="7">
    <location>
        <begin position="143"/>
        <end position="163"/>
    </location>
</feature>
<dbReference type="AlphaFoldDB" id="A0A430FP79"/>
<dbReference type="Pfam" id="PF00528">
    <property type="entry name" value="BPD_transp_1"/>
    <property type="match status" value="1"/>
</dbReference>
<dbReference type="CDD" id="cd06261">
    <property type="entry name" value="TM_PBP2"/>
    <property type="match status" value="1"/>
</dbReference>
<dbReference type="GO" id="GO:0005886">
    <property type="term" value="C:plasma membrane"/>
    <property type="evidence" value="ECO:0007669"/>
    <property type="project" value="UniProtKB-SubCell"/>
</dbReference>
<keyword evidence="2 7" id="KW-0813">Transport</keyword>
<evidence type="ECO:0000256" key="7">
    <source>
        <dbReference type="RuleBase" id="RU363032"/>
    </source>
</evidence>